<evidence type="ECO:0000256" key="1">
    <source>
        <dbReference type="SAM" id="MobiDB-lite"/>
    </source>
</evidence>
<feature type="compositionally biased region" description="Basic and acidic residues" evidence="1">
    <location>
        <begin position="1"/>
        <end position="11"/>
    </location>
</feature>
<proteinExistence type="predicted"/>
<dbReference type="Proteomes" id="UP001221142">
    <property type="component" value="Unassembled WGS sequence"/>
</dbReference>
<sequence length="305" mass="35191">MEQELEGREPGVRATSVSPPHLPSGDKYSRRLFHQQHLQKYGTNVPSPDKHRNLVHQGEWVRLEPDPCVIGHLLDSEAKRFLVKSIHLPAHNRPLVQIRTRCKARTRKNTPIVHPTEEELVPFRMSNHRLLQKLNWGQTSFALGKEDWVFVVSGAARKRSGVIKHIEKNKDRAYVIVPLDWPSPYPLLSKVRRHLLDPGPIPHLGDRVLVVHSLNQDEYGLIREINGHKITIECGEYGSNQDELARIREEHSTVPRSLAEVLTAPQMVDEPTIAVPRRLVKVEIRFFLLGDEVEYLFEHLKWCIF</sequence>
<reference evidence="2" key="1">
    <citation type="submission" date="2023-03" db="EMBL/GenBank/DDBJ databases">
        <title>Massive genome expansion in bonnet fungi (Mycena s.s.) driven by repeated elements and novel gene families across ecological guilds.</title>
        <authorList>
            <consortium name="Lawrence Berkeley National Laboratory"/>
            <person name="Harder C.B."/>
            <person name="Miyauchi S."/>
            <person name="Viragh M."/>
            <person name="Kuo A."/>
            <person name="Thoen E."/>
            <person name="Andreopoulos B."/>
            <person name="Lu D."/>
            <person name="Skrede I."/>
            <person name="Drula E."/>
            <person name="Henrissat B."/>
            <person name="Morin E."/>
            <person name="Kohler A."/>
            <person name="Barry K."/>
            <person name="LaButti K."/>
            <person name="Morin E."/>
            <person name="Salamov A."/>
            <person name="Lipzen A."/>
            <person name="Mereny Z."/>
            <person name="Hegedus B."/>
            <person name="Baldrian P."/>
            <person name="Stursova M."/>
            <person name="Weitz H."/>
            <person name="Taylor A."/>
            <person name="Grigoriev I.V."/>
            <person name="Nagy L.G."/>
            <person name="Martin F."/>
            <person name="Kauserud H."/>
        </authorList>
    </citation>
    <scope>NUCLEOTIDE SEQUENCE</scope>
    <source>
        <strain evidence="2">9284</strain>
    </source>
</reference>
<accession>A0AAD7CC33</accession>
<evidence type="ECO:0000313" key="3">
    <source>
        <dbReference type="Proteomes" id="UP001221142"/>
    </source>
</evidence>
<protein>
    <recommendedName>
        <fullName evidence="4">KOW domain-containing protein</fullName>
    </recommendedName>
</protein>
<organism evidence="2 3">
    <name type="scientific">Roridomyces roridus</name>
    <dbReference type="NCBI Taxonomy" id="1738132"/>
    <lineage>
        <taxon>Eukaryota</taxon>
        <taxon>Fungi</taxon>
        <taxon>Dikarya</taxon>
        <taxon>Basidiomycota</taxon>
        <taxon>Agaricomycotina</taxon>
        <taxon>Agaricomycetes</taxon>
        <taxon>Agaricomycetidae</taxon>
        <taxon>Agaricales</taxon>
        <taxon>Marasmiineae</taxon>
        <taxon>Mycenaceae</taxon>
        <taxon>Roridomyces</taxon>
    </lineage>
</organism>
<gene>
    <name evidence="2" type="ORF">FB45DRAFT_861786</name>
</gene>
<name>A0AAD7CC33_9AGAR</name>
<evidence type="ECO:0008006" key="4">
    <source>
        <dbReference type="Google" id="ProtNLM"/>
    </source>
</evidence>
<dbReference type="AlphaFoldDB" id="A0AAD7CC33"/>
<keyword evidence="3" id="KW-1185">Reference proteome</keyword>
<comment type="caution">
    <text evidence="2">The sequence shown here is derived from an EMBL/GenBank/DDBJ whole genome shotgun (WGS) entry which is preliminary data.</text>
</comment>
<dbReference type="EMBL" id="JARKIF010000003">
    <property type="protein sequence ID" value="KAJ7644436.1"/>
    <property type="molecule type" value="Genomic_DNA"/>
</dbReference>
<feature type="region of interest" description="Disordered" evidence="1">
    <location>
        <begin position="1"/>
        <end position="27"/>
    </location>
</feature>
<evidence type="ECO:0000313" key="2">
    <source>
        <dbReference type="EMBL" id="KAJ7644436.1"/>
    </source>
</evidence>